<protein>
    <submittedName>
        <fullName evidence="3">NDP-sugar oxidoreductase</fullName>
    </submittedName>
</protein>
<comment type="similarity">
    <text evidence="1">Belongs to the NAD(P)-dependent epimerase/dehydratase family.</text>
</comment>
<dbReference type="OrthoDB" id="9801785at2"/>
<dbReference type="Proteomes" id="UP000238348">
    <property type="component" value="Chromosome"/>
</dbReference>
<proteinExistence type="inferred from homology"/>
<dbReference type="Gene3D" id="3.90.25.10">
    <property type="entry name" value="UDP-galactose 4-epimerase, domain 1"/>
    <property type="match status" value="1"/>
</dbReference>
<organism evidence="3 4">
    <name type="scientific">Sorangium cellulosum</name>
    <name type="common">Polyangium cellulosum</name>
    <dbReference type="NCBI Taxonomy" id="56"/>
    <lineage>
        <taxon>Bacteria</taxon>
        <taxon>Pseudomonadati</taxon>
        <taxon>Myxococcota</taxon>
        <taxon>Polyangia</taxon>
        <taxon>Polyangiales</taxon>
        <taxon>Polyangiaceae</taxon>
        <taxon>Sorangium</taxon>
    </lineage>
</organism>
<dbReference type="PANTHER" id="PTHR43000">
    <property type="entry name" value="DTDP-D-GLUCOSE 4,6-DEHYDRATASE-RELATED"/>
    <property type="match status" value="1"/>
</dbReference>
<dbReference type="SUPFAM" id="SSF51735">
    <property type="entry name" value="NAD(P)-binding Rossmann-fold domains"/>
    <property type="match status" value="1"/>
</dbReference>
<reference evidence="3 4" key="1">
    <citation type="submission" date="2015-09" db="EMBL/GenBank/DDBJ databases">
        <title>Sorangium comparison.</title>
        <authorList>
            <person name="Zaburannyi N."/>
            <person name="Bunk B."/>
            <person name="Overmann J."/>
            <person name="Mueller R."/>
        </authorList>
    </citation>
    <scope>NUCLEOTIDE SEQUENCE [LARGE SCALE GENOMIC DNA]</scope>
    <source>
        <strain evidence="3 4">So ce26</strain>
    </source>
</reference>
<accession>A0A2L0ES37</accession>
<evidence type="ECO:0000256" key="1">
    <source>
        <dbReference type="ARBA" id="ARBA00007637"/>
    </source>
</evidence>
<evidence type="ECO:0000313" key="3">
    <source>
        <dbReference type="EMBL" id="AUX42080.1"/>
    </source>
</evidence>
<gene>
    <name evidence="3" type="ORF">SOCE26_035070</name>
</gene>
<evidence type="ECO:0000259" key="2">
    <source>
        <dbReference type="Pfam" id="PF01370"/>
    </source>
</evidence>
<dbReference type="InterPro" id="IPR036291">
    <property type="entry name" value="NAD(P)-bd_dom_sf"/>
</dbReference>
<dbReference type="Pfam" id="PF01370">
    <property type="entry name" value="Epimerase"/>
    <property type="match status" value="1"/>
</dbReference>
<dbReference type="InterPro" id="IPR001509">
    <property type="entry name" value="Epimerase_deHydtase"/>
</dbReference>
<dbReference type="Gene3D" id="3.40.50.720">
    <property type="entry name" value="NAD(P)-binding Rossmann-like Domain"/>
    <property type="match status" value="1"/>
</dbReference>
<name>A0A2L0ES37_SORCE</name>
<dbReference type="RefSeq" id="WP_104980948.1">
    <property type="nucleotide sequence ID" value="NZ_CP012673.1"/>
</dbReference>
<dbReference type="AlphaFoldDB" id="A0A2L0ES37"/>
<dbReference type="InterPro" id="IPR002347">
    <property type="entry name" value="SDR_fam"/>
</dbReference>
<feature type="domain" description="NAD-dependent epimerase/dehydratase" evidence="2">
    <location>
        <begin position="7"/>
        <end position="241"/>
    </location>
</feature>
<sequence length="312" mass="32581">MRRGTAVVTGATGFIGSALVQRLLADGCAVVAAGPAGSTGWARLWRLPPDERLRRLPLERLTRDALVDAVGDVPPDVVFHLASAGVNPGERAPSALLEGNVGALVATLEAAARWGGARVVFTGSCAEYGAVPEGQLVDEGAPRAPSDLYGAAKAAAHDYGRAVARALSVPLVTLRLFGVYGPGEAAHRLIPYLAARLRARERVDLTPGTQLRDLTFVDDVVEALLLGATTAGLDLGAAYNVCSGRPTSVREVCLEVARQLGAPESLLDFGARRPRPDEPPWLVGDPSRFRAAAGWRPRTPLSVGVAASLAPL</sequence>
<dbReference type="EMBL" id="CP012673">
    <property type="protein sequence ID" value="AUX42080.1"/>
    <property type="molecule type" value="Genomic_DNA"/>
</dbReference>
<evidence type="ECO:0000313" key="4">
    <source>
        <dbReference type="Proteomes" id="UP000238348"/>
    </source>
</evidence>
<dbReference type="PRINTS" id="PR00081">
    <property type="entry name" value="GDHRDH"/>
</dbReference>